<evidence type="ECO:0000313" key="12">
    <source>
        <dbReference type="Proteomes" id="UP001642360"/>
    </source>
</evidence>
<keyword evidence="5 10" id="KW-0256">Endoplasmic reticulum</keyword>
<dbReference type="Proteomes" id="UP001642360">
    <property type="component" value="Unassembled WGS sequence"/>
</dbReference>
<protein>
    <recommendedName>
        <fullName evidence="10">Protein ARV</fullName>
    </recommendedName>
</protein>
<keyword evidence="6 10" id="KW-1133">Transmembrane helix</keyword>
<sequence>MRGKANYISVYNCFELDRYRDILLSILVSSYFKIFFIAMMVWEFPSSVVLIIDIFVLSSNTLALKVISESATMRCFGVCFTAHALKFLASRCSTFILPKQVVLRGS</sequence>
<name>A0ABC8TB73_9AQUA</name>
<accession>A0ABC8TB73</accession>
<dbReference type="GO" id="GO:0006665">
    <property type="term" value="P:sphingolipid metabolic process"/>
    <property type="evidence" value="ECO:0007669"/>
    <property type="project" value="UniProtKB-UniRule"/>
</dbReference>
<evidence type="ECO:0000256" key="7">
    <source>
        <dbReference type="ARBA" id="ARBA00023055"/>
    </source>
</evidence>
<feature type="transmembrane region" description="Helical" evidence="10">
    <location>
        <begin position="21"/>
        <end position="42"/>
    </location>
</feature>
<dbReference type="GO" id="GO:0005789">
    <property type="term" value="C:endoplasmic reticulum membrane"/>
    <property type="evidence" value="ECO:0007669"/>
    <property type="project" value="UniProtKB-SubCell"/>
</dbReference>
<comment type="function">
    <text evidence="10">Regulates also the sphingolipid metabolism.</text>
</comment>
<evidence type="ECO:0000256" key="8">
    <source>
        <dbReference type="ARBA" id="ARBA00023098"/>
    </source>
</evidence>
<keyword evidence="9 10" id="KW-0472">Membrane</keyword>
<reference evidence="11 12" key="1">
    <citation type="submission" date="2024-02" db="EMBL/GenBank/DDBJ databases">
        <authorList>
            <person name="Vignale AGUSTIN F."/>
            <person name="Sosa J E."/>
            <person name="Modenutti C."/>
        </authorList>
    </citation>
    <scope>NUCLEOTIDE SEQUENCE [LARGE SCALE GENOMIC DNA]</scope>
</reference>
<evidence type="ECO:0000256" key="2">
    <source>
        <dbReference type="ARBA" id="ARBA00009187"/>
    </source>
</evidence>
<comment type="similarity">
    <text evidence="2 10">Belongs to the ARV1 family.</text>
</comment>
<proteinExistence type="inferred from homology"/>
<feature type="transmembrane region" description="Helical" evidence="10">
    <location>
        <begin position="48"/>
        <end position="67"/>
    </location>
</feature>
<comment type="caution">
    <text evidence="11">The sequence shown here is derived from an EMBL/GenBank/DDBJ whole genome shotgun (WGS) entry which is preliminary data.</text>
</comment>
<dbReference type="GO" id="GO:0016125">
    <property type="term" value="P:sterol metabolic process"/>
    <property type="evidence" value="ECO:0007669"/>
    <property type="project" value="UniProtKB-UniRule"/>
</dbReference>
<evidence type="ECO:0000256" key="1">
    <source>
        <dbReference type="ARBA" id="ARBA00004477"/>
    </source>
</evidence>
<dbReference type="InterPro" id="IPR007290">
    <property type="entry name" value="Arv1"/>
</dbReference>
<dbReference type="GO" id="GO:0097036">
    <property type="term" value="P:regulation of plasma membrane sterol distribution"/>
    <property type="evidence" value="ECO:0007669"/>
    <property type="project" value="UniProtKB-UniRule"/>
</dbReference>
<evidence type="ECO:0000256" key="3">
    <source>
        <dbReference type="ARBA" id="ARBA00022448"/>
    </source>
</evidence>
<keyword evidence="3 10" id="KW-0813">Transport</keyword>
<comment type="subcellular location">
    <subcellularLocation>
        <location evidence="1 10">Endoplasmic reticulum membrane</location>
        <topology evidence="1 10">Multi-pass membrane protein</topology>
    </subcellularLocation>
</comment>
<comment type="function">
    <text evidence="10">Mediator of sterol homeostasis involved in sterol uptake, trafficking and distribution into membranes.</text>
</comment>
<dbReference type="GO" id="GO:0032366">
    <property type="term" value="P:intracellular sterol transport"/>
    <property type="evidence" value="ECO:0007669"/>
    <property type="project" value="UniProtKB-UniRule"/>
</dbReference>
<keyword evidence="10" id="KW-0746">Sphingolipid metabolism</keyword>
<dbReference type="EMBL" id="CAUOFW020004647">
    <property type="protein sequence ID" value="CAK9166654.1"/>
    <property type="molecule type" value="Genomic_DNA"/>
</dbReference>
<keyword evidence="4 10" id="KW-0812">Transmembrane</keyword>
<gene>
    <name evidence="11" type="ORF">ILEXP_LOCUS35888</name>
</gene>
<evidence type="ECO:0000256" key="6">
    <source>
        <dbReference type="ARBA" id="ARBA00022989"/>
    </source>
</evidence>
<dbReference type="AlphaFoldDB" id="A0ABC8TB73"/>
<keyword evidence="7 10" id="KW-0445">Lipid transport</keyword>
<dbReference type="PANTHER" id="PTHR14467:SF0">
    <property type="entry name" value="PROTEIN ARV1"/>
    <property type="match status" value="1"/>
</dbReference>
<dbReference type="PANTHER" id="PTHR14467">
    <property type="entry name" value="ARV1"/>
    <property type="match status" value="1"/>
</dbReference>
<evidence type="ECO:0000256" key="10">
    <source>
        <dbReference type="RuleBase" id="RU368065"/>
    </source>
</evidence>
<organism evidence="11 12">
    <name type="scientific">Ilex paraguariensis</name>
    <name type="common">yerba mate</name>
    <dbReference type="NCBI Taxonomy" id="185542"/>
    <lineage>
        <taxon>Eukaryota</taxon>
        <taxon>Viridiplantae</taxon>
        <taxon>Streptophyta</taxon>
        <taxon>Embryophyta</taxon>
        <taxon>Tracheophyta</taxon>
        <taxon>Spermatophyta</taxon>
        <taxon>Magnoliopsida</taxon>
        <taxon>eudicotyledons</taxon>
        <taxon>Gunneridae</taxon>
        <taxon>Pentapetalae</taxon>
        <taxon>asterids</taxon>
        <taxon>campanulids</taxon>
        <taxon>Aquifoliales</taxon>
        <taxon>Aquifoliaceae</taxon>
        <taxon>Ilex</taxon>
    </lineage>
</organism>
<evidence type="ECO:0000313" key="11">
    <source>
        <dbReference type="EMBL" id="CAK9166654.1"/>
    </source>
</evidence>
<comment type="caution">
    <text evidence="10">Lacks conserved residue(s) required for the propagation of feature annotation.</text>
</comment>
<evidence type="ECO:0000256" key="4">
    <source>
        <dbReference type="ARBA" id="ARBA00022692"/>
    </source>
</evidence>
<dbReference type="Pfam" id="PF04161">
    <property type="entry name" value="Arv1"/>
    <property type="match status" value="1"/>
</dbReference>
<keyword evidence="8 10" id="KW-0443">Lipid metabolism</keyword>
<keyword evidence="12" id="KW-1185">Reference proteome</keyword>
<evidence type="ECO:0000256" key="9">
    <source>
        <dbReference type="ARBA" id="ARBA00023136"/>
    </source>
</evidence>
<evidence type="ECO:0000256" key="5">
    <source>
        <dbReference type="ARBA" id="ARBA00022824"/>
    </source>
</evidence>